<dbReference type="GO" id="GO:0004348">
    <property type="term" value="F:glucosylceramidase activity"/>
    <property type="evidence" value="ECO:0007669"/>
    <property type="project" value="InterPro"/>
</dbReference>
<keyword evidence="4" id="KW-0326">Glycosidase</keyword>
<organism evidence="7 8">
    <name type="scientific">Mycena albidolilacea</name>
    <dbReference type="NCBI Taxonomy" id="1033008"/>
    <lineage>
        <taxon>Eukaryota</taxon>
        <taxon>Fungi</taxon>
        <taxon>Dikarya</taxon>
        <taxon>Basidiomycota</taxon>
        <taxon>Agaricomycotina</taxon>
        <taxon>Agaricomycetes</taxon>
        <taxon>Agaricomycetidae</taxon>
        <taxon>Agaricales</taxon>
        <taxon>Marasmiineae</taxon>
        <taxon>Mycenaceae</taxon>
        <taxon>Mycena</taxon>
    </lineage>
</organism>
<name>A0AAD7A9J4_9AGAR</name>
<dbReference type="InterPro" id="IPR033453">
    <property type="entry name" value="Glyco_hydro_30_TIM-barrel"/>
</dbReference>
<dbReference type="EMBL" id="JARIHO010000012">
    <property type="protein sequence ID" value="KAJ7352658.1"/>
    <property type="molecule type" value="Genomic_DNA"/>
</dbReference>
<keyword evidence="2 5" id="KW-0732">Signal</keyword>
<dbReference type="InterPro" id="IPR013780">
    <property type="entry name" value="Glyco_hydro_b"/>
</dbReference>
<dbReference type="GO" id="GO:0006680">
    <property type="term" value="P:glucosylceramide catabolic process"/>
    <property type="evidence" value="ECO:0007669"/>
    <property type="project" value="TreeGrafter"/>
</dbReference>
<evidence type="ECO:0000256" key="4">
    <source>
        <dbReference type="RuleBase" id="RU361188"/>
    </source>
</evidence>
<evidence type="ECO:0000256" key="2">
    <source>
        <dbReference type="ARBA" id="ARBA00022729"/>
    </source>
</evidence>
<evidence type="ECO:0000313" key="8">
    <source>
        <dbReference type="Proteomes" id="UP001218218"/>
    </source>
</evidence>
<evidence type="ECO:0000256" key="5">
    <source>
        <dbReference type="SAM" id="SignalP"/>
    </source>
</evidence>
<feature type="chain" id="PRO_5042260077" evidence="5">
    <location>
        <begin position="20"/>
        <end position="528"/>
    </location>
</feature>
<dbReference type="Gene3D" id="2.60.40.1180">
    <property type="entry name" value="Golgi alpha-mannosidase II"/>
    <property type="match status" value="1"/>
</dbReference>
<proteinExistence type="inferred from homology"/>
<dbReference type="Pfam" id="PF02055">
    <property type="entry name" value="Glyco_hydro_30"/>
    <property type="match status" value="1"/>
</dbReference>
<dbReference type="InterPro" id="IPR001139">
    <property type="entry name" value="Glyco_hydro_30"/>
</dbReference>
<dbReference type="GO" id="GO:0016020">
    <property type="term" value="C:membrane"/>
    <property type="evidence" value="ECO:0007669"/>
    <property type="project" value="GOC"/>
</dbReference>
<dbReference type="PANTHER" id="PTHR11069:SF23">
    <property type="entry name" value="LYSOSOMAL ACID GLUCOSYLCERAMIDASE"/>
    <property type="match status" value="1"/>
</dbReference>
<comment type="caution">
    <text evidence="7">The sequence shown here is derived from an EMBL/GenBank/DDBJ whole genome shotgun (WGS) entry which is preliminary data.</text>
</comment>
<accession>A0AAD7A9J4</accession>
<feature type="domain" description="Glycosyl hydrolase family 30 TIM-barrel" evidence="6">
    <location>
        <begin position="70"/>
        <end position="332"/>
    </location>
</feature>
<dbReference type="AlphaFoldDB" id="A0AAD7A9J4"/>
<dbReference type="Proteomes" id="UP001218218">
    <property type="component" value="Unassembled WGS sequence"/>
</dbReference>
<evidence type="ECO:0000313" key="7">
    <source>
        <dbReference type="EMBL" id="KAJ7352658.1"/>
    </source>
</evidence>
<protein>
    <submittedName>
        <fullName evidence="7">Glucan endo-1,6-beta-glucosidase</fullName>
    </submittedName>
</protein>
<reference evidence="7" key="1">
    <citation type="submission" date="2023-03" db="EMBL/GenBank/DDBJ databases">
        <title>Massive genome expansion in bonnet fungi (Mycena s.s.) driven by repeated elements and novel gene families across ecological guilds.</title>
        <authorList>
            <consortium name="Lawrence Berkeley National Laboratory"/>
            <person name="Harder C.B."/>
            <person name="Miyauchi S."/>
            <person name="Viragh M."/>
            <person name="Kuo A."/>
            <person name="Thoen E."/>
            <person name="Andreopoulos B."/>
            <person name="Lu D."/>
            <person name="Skrede I."/>
            <person name="Drula E."/>
            <person name="Henrissat B."/>
            <person name="Morin E."/>
            <person name="Kohler A."/>
            <person name="Barry K."/>
            <person name="LaButti K."/>
            <person name="Morin E."/>
            <person name="Salamov A."/>
            <person name="Lipzen A."/>
            <person name="Mereny Z."/>
            <person name="Hegedus B."/>
            <person name="Baldrian P."/>
            <person name="Stursova M."/>
            <person name="Weitz H."/>
            <person name="Taylor A."/>
            <person name="Grigoriev I.V."/>
            <person name="Nagy L.G."/>
            <person name="Martin F."/>
            <person name="Kauserud H."/>
        </authorList>
    </citation>
    <scope>NUCLEOTIDE SEQUENCE</scope>
    <source>
        <strain evidence="7">CBHHK002</strain>
    </source>
</reference>
<evidence type="ECO:0000259" key="6">
    <source>
        <dbReference type="Pfam" id="PF02055"/>
    </source>
</evidence>
<gene>
    <name evidence="7" type="ORF">DFH08DRAFT_1078276</name>
</gene>
<evidence type="ECO:0000256" key="3">
    <source>
        <dbReference type="ARBA" id="ARBA00022801"/>
    </source>
</evidence>
<sequence>MRTPALILSLAFLVPPIASQQIWDIWQTTWDRSKLFTSLAPSTPINFGSPSAIGSADIDVDDTQTFQSVWGFGGTLSDSSALILSNMKAKNSGNYFALLNYMFSPTDGANAAGINYIRVPLGASDFSANLYSFDDASGDTSFNSFNIAKAPSYLYSVLKDIQSVNPVLKVHILPWSPPGWMKTTGTMNGGSLSSQYVSIYANYLLKCLQGFKSEGITSLYAISIQNEPQNSQTSYPTTSMTVAVHAQVGIALRTLMNNNGFSTVKLIGYEHNWDNAGTYPIQLMQAAPNAFDGVAFHCYAGDVSQQDTFHTAFPTKEIYFTECSGTIGSDWWSDIKWYMDNLFTGAITHNAHSALMWNIALDSGAPKLPGTTSCGGAGCRSIAQVNNDGTYSLNQEFYAMAQASKAIIPKDAGGPFGQRIGVTVGGELNWALVVGAYVTGRVNPADWLRYSLVVLNWDDSVGGWNPTPVATTIEFRGMQAKYTFPVGVTTLWWFAPDTSLKNATMEEPTEIYAETDGKQQPLGVKFAY</sequence>
<keyword evidence="3 4" id="KW-0378">Hydrolase</keyword>
<keyword evidence="8" id="KW-1185">Reference proteome</keyword>
<comment type="similarity">
    <text evidence="1 4">Belongs to the glycosyl hydrolase 30 family.</text>
</comment>
<evidence type="ECO:0000256" key="1">
    <source>
        <dbReference type="ARBA" id="ARBA00005382"/>
    </source>
</evidence>
<dbReference type="SUPFAM" id="SSF51445">
    <property type="entry name" value="(Trans)glycosidases"/>
    <property type="match status" value="1"/>
</dbReference>
<feature type="signal peptide" evidence="5">
    <location>
        <begin position="1"/>
        <end position="19"/>
    </location>
</feature>
<dbReference type="Gene3D" id="3.20.20.80">
    <property type="entry name" value="Glycosidases"/>
    <property type="match status" value="1"/>
</dbReference>
<dbReference type="PANTHER" id="PTHR11069">
    <property type="entry name" value="GLUCOSYLCERAMIDASE"/>
    <property type="match status" value="1"/>
</dbReference>
<dbReference type="InterPro" id="IPR017853">
    <property type="entry name" value="GH"/>
</dbReference>